<evidence type="ECO:0000256" key="12">
    <source>
        <dbReference type="ARBA" id="ARBA00023004"/>
    </source>
</evidence>
<evidence type="ECO:0000256" key="8">
    <source>
        <dbReference type="ARBA" id="ARBA00022777"/>
    </source>
</evidence>
<dbReference type="SUPFAM" id="SSF55326">
    <property type="entry name" value="PurM N-terminal domain-like"/>
    <property type="match status" value="1"/>
</dbReference>
<dbReference type="NCBIfam" id="NF002806">
    <property type="entry name" value="PRK02948.1"/>
    <property type="match status" value="1"/>
</dbReference>
<dbReference type="Pfam" id="PF00586">
    <property type="entry name" value="AIRS"/>
    <property type="match status" value="1"/>
</dbReference>
<dbReference type="HAMAP" id="MF_00625">
    <property type="entry name" value="SelD"/>
    <property type="match status" value="1"/>
</dbReference>
<dbReference type="InterPro" id="IPR015422">
    <property type="entry name" value="PyrdxlP-dep_Trfase_small"/>
</dbReference>
<keyword evidence="9" id="KW-0067">ATP-binding</keyword>
<organism evidence="18">
    <name type="scientific">hydrocarbon metagenome</name>
    <dbReference type="NCBI Taxonomy" id="938273"/>
    <lineage>
        <taxon>unclassified sequences</taxon>
        <taxon>metagenomes</taxon>
        <taxon>ecological metagenomes</taxon>
    </lineage>
</organism>
<dbReference type="GO" id="GO:0031071">
    <property type="term" value="F:cysteine desulfurase activity"/>
    <property type="evidence" value="ECO:0007669"/>
    <property type="project" value="UniProtKB-EC"/>
</dbReference>
<evidence type="ECO:0000256" key="6">
    <source>
        <dbReference type="ARBA" id="ARBA00022723"/>
    </source>
</evidence>
<evidence type="ECO:0000256" key="14">
    <source>
        <dbReference type="ARBA" id="ARBA00023266"/>
    </source>
</evidence>
<comment type="similarity">
    <text evidence="3">Belongs to the selenophosphate synthase 1 family. Class I subfamily.</text>
</comment>
<dbReference type="Gene3D" id="3.90.650.10">
    <property type="entry name" value="PurM-like C-terminal domain"/>
    <property type="match status" value="1"/>
</dbReference>
<keyword evidence="8" id="KW-0418">Kinase</keyword>
<sequence length="735" mass="79505">MKAPVYLDYNATTPIDPVVADAMRPYLNDYFGNPSSSHIFGVESKKAIEKARGQVADLIECSIDEIIFTSGGSESNNLAIKGIAFANRSSGNHIITSSVEHPAVYEVCQFLEKLGFNVTYLPVDQYGMVDPDSVNKAITRQTILITVMHANNEVGTIQPIKDISAISDSHGIAFHSDCAQSIGKIEVKISQLNLGLLSIAGHKFYAPKGIGALYVQSGLKLEKLIHGAAHEMNRRAGTENILEIVGLGKASELIREKLEVYHENMKIARDRLEEGLLTHFPEIRVNGHPQERLPNTLSVSFRGIEAGTIISELVNVAASAGAACHSDNIDISTTLKAMNVPFEDAMGTIRFSTGRNTTTDEIDFAVEQITEVVKKLLPGSGSIPVTGNDEKVKLTRYTHGLGCACKMRPQLLEGILKKMPLPVDENIIVGLETSDDAAVYKIDENTAIVQTVDFFTPVVDDPFDFGAIAAVNSLSDIYAMGGDPLFALNIAGFPSSRLPVEVLHEIFNGALFIAGKAGISVIGGHTIDDTEPKFGWVVTGIIHPDKVIRNCTAEIDDVLILTKPIGTGILSTALKQNLLSNESINELKKIMLELNKGASDAMIKVGVNSCTDITGFGLLGHLLEMTKASGVSAAIYSSKVPLIKKVNELAASGVLPGGTKNNYEYTLPHIYYDEKISDIRKYILNDAQTSGGLLISVPKIKEKQLLVELKNSGIKYAVVIGKVIRAEDHKIFIEE</sequence>
<dbReference type="NCBIfam" id="NF002098">
    <property type="entry name" value="PRK00943.1"/>
    <property type="match status" value="1"/>
</dbReference>
<evidence type="ECO:0000256" key="13">
    <source>
        <dbReference type="ARBA" id="ARBA00023014"/>
    </source>
</evidence>
<dbReference type="GO" id="GO:0005524">
    <property type="term" value="F:ATP binding"/>
    <property type="evidence" value="ECO:0007669"/>
    <property type="project" value="UniProtKB-KW"/>
</dbReference>
<dbReference type="FunFam" id="3.30.1330.10:FF:000003">
    <property type="entry name" value="Selenide, water dikinase"/>
    <property type="match status" value="1"/>
</dbReference>
<keyword evidence="12" id="KW-0408">Iron</keyword>
<evidence type="ECO:0000256" key="1">
    <source>
        <dbReference type="ARBA" id="ARBA00001933"/>
    </source>
</evidence>
<feature type="domain" description="PurM-like N-terminal" evidence="16">
    <location>
        <begin position="435"/>
        <end position="542"/>
    </location>
</feature>
<keyword evidence="7" id="KW-0547">Nucleotide-binding</keyword>
<dbReference type="Gene3D" id="3.30.1330.10">
    <property type="entry name" value="PurM-like, N-terminal domain"/>
    <property type="match status" value="1"/>
</dbReference>
<evidence type="ECO:0000256" key="9">
    <source>
        <dbReference type="ARBA" id="ARBA00022840"/>
    </source>
</evidence>
<dbReference type="InterPro" id="IPR010918">
    <property type="entry name" value="PurM-like_C_dom"/>
</dbReference>
<evidence type="ECO:0000256" key="7">
    <source>
        <dbReference type="ARBA" id="ARBA00022741"/>
    </source>
</evidence>
<evidence type="ECO:0000256" key="10">
    <source>
        <dbReference type="ARBA" id="ARBA00022842"/>
    </source>
</evidence>
<dbReference type="SUPFAM" id="SSF53383">
    <property type="entry name" value="PLP-dependent transferases"/>
    <property type="match status" value="1"/>
</dbReference>
<dbReference type="InterPro" id="IPR015424">
    <property type="entry name" value="PyrdxlP-dep_Trfase"/>
</dbReference>
<dbReference type="NCBIfam" id="TIGR00476">
    <property type="entry name" value="selD"/>
    <property type="match status" value="1"/>
</dbReference>
<dbReference type="GO" id="GO:0016260">
    <property type="term" value="P:selenocysteine biosynthetic process"/>
    <property type="evidence" value="ECO:0007669"/>
    <property type="project" value="InterPro"/>
</dbReference>
<dbReference type="FunFam" id="3.40.640.10:FF:000084">
    <property type="entry name" value="IscS-like cysteine desulfurase"/>
    <property type="match status" value="1"/>
</dbReference>
<dbReference type="InterPro" id="IPR023061">
    <property type="entry name" value="SelD_I"/>
</dbReference>
<dbReference type="PANTHER" id="PTHR11601:SF34">
    <property type="entry name" value="CYSTEINE DESULFURASE"/>
    <property type="match status" value="1"/>
</dbReference>
<dbReference type="InterPro" id="IPR016188">
    <property type="entry name" value="PurM-like_N"/>
</dbReference>
<reference evidence="18" key="1">
    <citation type="journal article" date="2015" name="Proc. Natl. Acad. Sci. U.S.A.">
        <title>Networks of energetic and metabolic interactions define dynamics in microbial communities.</title>
        <authorList>
            <person name="Embree M."/>
            <person name="Liu J.K."/>
            <person name="Al-Bassam M.M."/>
            <person name="Zengler K."/>
        </authorList>
    </citation>
    <scope>NUCLEOTIDE SEQUENCE</scope>
</reference>
<keyword evidence="5 18" id="KW-0808">Transferase</keyword>
<evidence type="ECO:0000259" key="16">
    <source>
        <dbReference type="Pfam" id="PF00586"/>
    </source>
</evidence>
<dbReference type="Pfam" id="PF02769">
    <property type="entry name" value="AIRS_C"/>
    <property type="match status" value="1"/>
</dbReference>
<accession>A0A0W8FWQ8</accession>
<keyword evidence="11" id="KW-0663">Pyridoxal phosphate</keyword>
<dbReference type="GO" id="GO:0046872">
    <property type="term" value="F:metal ion binding"/>
    <property type="evidence" value="ECO:0007669"/>
    <property type="project" value="UniProtKB-KW"/>
</dbReference>
<dbReference type="Gene3D" id="3.90.1150.10">
    <property type="entry name" value="Aspartate Aminotransferase, domain 1"/>
    <property type="match status" value="1"/>
</dbReference>
<evidence type="ECO:0000313" key="18">
    <source>
        <dbReference type="EMBL" id="KUG25349.1"/>
    </source>
</evidence>
<dbReference type="InterPro" id="IPR036676">
    <property type="entry name" value="PurM-like_C_sf"/>
</dbReference>
<keyword evidence="10" id="KW-0460">Magnesium</keyword>
<comment type="similarity">
    <text evidence="2">Belongs to the class-V pyridoxal-phosphate-dependent aminotransferase family. NifS/IscS subfamily.</text>
</comment>
<comment type="cofactor">
    <cofactor evidence="1">
        <name>pyridoxal 5'-phosphate</name>
        <dbReference type="ChEBI" id="CHEBI:597326"/>
    </cofactor>
</comment>
<keyword evidence="14" id="KW-0711">Selenium</keyword>
<dbReference type="FunFam" id="3.90.650.10:FF:000004">
    <property type="entry name" value="Selenide, water dikinase"/>
    <property type="match status" value="1"/>
</dbReference>
<dbReference type="InterPro" id="IPR004536">
    <property type="entry name" value="SPS/SelD"/>
</dbReference>
<feature type="domain" description="PurM-like C-terminal" evidence="17">
    <location>
        <begin position="556"/>
        <end position="732"/>
    </location>
</feature>
<dbReference type="GO" id="GO:0051536">
    <property type="term" value="F:iron-sulfur cluster binding"/>
    <property type="evidence" value="ECO:0007669"/>
    <property type="project" value="UniProtKB-KW"/>
</dbReference>
<dbReference type="EMBL" id="LNQE01000708">
    <property type="protein sequence ID" value="KUG25349.1"/>
    <property type="molecule type" value="Genomic_DNA"/>
</dbReference>
<evidence type="ECO:0000256" key="4">
    <source>
        <dbReference type="ARBA" id="ARBA00012239"/>
    </source>
</evidence>
<proteinExistence type="inferred from homology"/>
<evidence type="ECO:0000256" key="11">
    <source>
        <dbReference type="ARBA" id="ARBA00022898"/>
    </source>
</evidence>
<dbReference type="InterPro" id="IPR015421">
    <property type="entry name" value="PyrdxlP-dep_Trfase_major"/>
</dbReference>
<dbReference type="Pfam" id="PF00266">
    <property type="entry name" value="Aminotran_5"/>
    <property type="match status" value="1"/>
</dbReference>
<dbReference type="Gene3D" id="3.40.640.10">
    <property type="entry name" value="Type I PLP-dependent aspartate aminotransferase-like (Major domain)"/>
    <property type="match status" value="1"/>
</dbReference>
<keyword evidence="13" id="KW-0411">Iron-sulfur</keyword>
<keyword evidence="6" id="KW-0479">Metal-binding</keyword>
<dbReference type="CDD" id="cd02195">
    <property type="entry name" value="SelD"/>
    <property type="match status" value="1"/>
</dbReference>
<dbReference type="InterPro" id="IPR036921">
    <property type="entry name" value="PurM-like_N_sf"/>
</dbReference>
<evidence type="ECO:0000256" key="5">
    <source>
        <dbReference type="ARBA" id="ARBA00022679"/>
    </source>
</evidence>
<dbReference type="InterPro" id="IPR020578">
    <property type="entry name" value="Aminotrans_V_PyrdxlP_BS"/>
</dbReference>
<protein>
    <recommendedName>
        <fullName evidence="4">cysteine desulfurase</fullName>
        <ecNumber evidence="4">2.8.1.7</ecNumber>
    </recommendedName>
</protein>
<dbReference type="PANTHER" id="PTHR11601">
    <property type="entry name" value="CYSTEINE DESULFURYLASE FAMILY MEMBER"/>
    <property type="match status" value="1"/>
</dbReference>
<evidence type="ECO:0000256" key="3">
    <source>
        <dbReference type="ARBA" id="ARBA00008026"/>
    </source>
</evidence>
<dbReference type="SUPFAM" id="SSF56042">
    <property type="entry name" value="PurM C-terminal domain-like"/>
    <property type="match status" value="1"/>
</dbReference>
<dbReference type="PROSITE" id="PS00595">
    <property type="entry name" value="AA_TRANSFER_CLASS_5"/>
    <property type="match status" value="1"/>
</dbReference>
<dbReference type="EC" id="2.8.1.7" evidence="4"/>
<dbReference type="InterPro" id="IPR000192">
    <property type="entry name" value="Aminotrans_V_dom"/>
</dbReference>
<dbReference type="GO" id="GO:0004756">
    <property type="term" value="F:selenide, water dikinase activity"/>
    <property type="evidence" value="ECO:0007669"/>
    <property type="project" value="InterPro"/>
</dbReference>
<evidence type="ECO:0000256" key="2">
    <source>
        <dbReference type="ARBA" id="ARBA00006490"/>
    </source>
</evidence>
<name>A0A0W8FWQ8_9ZZZZ</name>
<gene>
    <name evidence="18" type="ORF">ASZ90_004829</name>
</gene>
<dbReference type="AlphaFoldDB" id="A0A0W8FWQ8"/>
<evidence type="ECO:0000259" key="17">
    <source>
        <dbReference type="Pfam" id="PF02769"/>
    </source>
</evidence>
<evidence type="ECO:0000259" key="15">
    <source>
        <dbReference type="Pfam" id="PF00266"/>
    </source>
</evidence>
<feature type="domain" description="Aminotransferase class V" evidence="15">
    <location>
        <begin position="5"/>
        <end position="363"/>
    </location>
</feature>
<comment type="caution">
    <text evidence="18">The sequence shown here is derived from an EMBL/GenBank/DDBJ whole genome shotgun (WGS) entry which is preliminary data.</text>
</comment>